<accession>A0A086JBG1</accession>
<evidence type="ECO:0000313" key="2">
    <source>
        <dbReference type="Proteomes" id="UP000028828"/>
    </source>
</evidence>
<dbReference type="VEuPathDB" id="ToxoDB:TGP89_257970"/>
<name>A0A086JBG1_TOXGO</name>
<organism evidence="1 2">
    <name type="scientific">Toxoplasma gondii p89</name>
    <dbReference type="NCBI Taxonomy" id="943119"/>
    <lineage>
        <taxon>Eukaryota</taxon>
        <taxon>Sar</taxon>
        <taxon>Alveolata</taxon>
        <taxon>Apicomplexa</taxon>
        <taxon>Conoidasida</taxon>
        <taxon>Coccidia</taxon>
        <taxon>Eucoccidiorida</taxon>
        <taxon>Eimeriorina</taxon>
        <taxon>Sarcocystidae</taxon>
        <taxon>Toxoplasma</taxon>
    </lineage>
</organism>
<dbReference type="Proteomes" id="UP000028828">
    <property type="component" value="Unassembled WGS sequence"/>
</dbReference>
<protein>
    <submittedName>
        <fullName evidence="1">Uncharacterized protein</fullName>
    </submittedName>
</protein>
<comment type="caution">
    <text evidence="1">The sequence shown here is derived from an EMBL/GenBank/DDBJ whole genome shotgun (WGS) entry which is preliminary data.</text>
</comment>
<proteinExistence type="predicted"/>
<dbReference type="OrthoDB" id="6575720at2759"/>
<sequence length="363" mass="41213">MSHECCVRIGQHSNGNRRVPWEPAITFRLIRQVVLMLVFHVHLVVIRDTSILSLADDVSEAPLRPDTSPTAIPMSADVPLEESRHVIEDHFGVQETILSRRSQTRNEVREKSPRSRTPGATWASWVKRKWKHALVVLAVCVGLYAVKRLLTAPEEPPVPKVSAYWYLQGQRVEAGKIAQTLPEDEEIDIIVNAAEELERRATGEEGKTSAAQVTAAVRQIAGFLRETRKHMEGRHASLISAEQFLKDVIAATKHEPLPKEEEDVLREQGRDDEDNTCWSELKLRIEALREQLTPEVVHLQKALAEAREKGKENVTHLERQLLLEMSRPVTREVGARIDKLEKRLKTVLHISERESSDLASRDK</sequence>
<evidence type="ECO:0000313" key="1">
    <source>
        <dbReference type="EMBL" id="KFG29479.1"/>
    </source>
</evidence>
<gene>
    <name evidence="1" type="ORF">TGP89_257970</name>
</gene>
<dbReference type="AlphaFoldDB" id="A0A086JBG1"/>
<reference evidence="1 2" key="1">
    <citation type="submission" date="2014-03" db="EMBL/GenBank/DDBJ databases">
        <authorList>
            <person name="Sibley D."/>
            <person name="Venepally P."/>
            <person name="Karamycheva S."/>
            <person name="Hadjithomas M."/>
            <person name="Khan A."/>
            <person name="Brunk B."/>
            <person name="Roos D."/>
            <person name="Caler E."/>
            <person name="Lorenzi H."/>
        </authorList>
    </citation>
    <scope>NUCLEOTIDE SEQUENCE [LARGE SCALE GENOMIC DNA]</scope>
    <source>
        <strain evidence="2">p89</strain>
    </source>
</reference>
<dbReference type="EMBL" id="AEYI02002161">
    <property type="protein sequence ID" value="KFG29479.1"/>
    <property type="molecule type" value="Genomic_DNA"/>
</dbReference>